<gene>
    <name evidence="1" type="ORF">IEO70_14650</name>
</gene>
<reference evidence="1" key="1">
    <citation type="submission" date="2020-09" db="EMBL/GenBank/DDBJ databases">
        <title>Bacillus faecalis sp. nov., a moderately halophilic bacterium isolated from cow faeces.</title>
        <authorList>
            <person name="Jiang L."/>
            <person name="Lee J."/>
        </authorList>
    </citation>
    <scope>NUCLEOTIDE SEQUENCE</scope>
    <source>
        <strain evidence="1">AGMB 02131</strain>
    </source>
</reference>
<name>A0A927D114_9BACI</name>
<organism evidence="1 2">
    <name type="scientific">Peribacillus faecalis</name>
    <dbReference type="NCBI Taxonomy" id="2772559"/>
    <lineage>
        <taxon>Bacteria</taxon>
        <taxon>Bacillati</taxon>
        <taxon>Bacillota</taxon>
        <taxon>Bacilli</taxon>
        <taxon>Bacillales</taxon>
        <taxon>Bacillaceae</taxon>
        <taxon>Peribacillus</taxon>
    </lineage>
</organism>
<sequence>MIKDRGKIKWVSMMLPEHVQMLREWAEEDANEERIFLDEQQVEEINHTIAEAMEHQLLVAISYYDQKRYHVMVGHIHYFDEWKRQLNIIDRFEEVHYIKLEDVMDVRFA</sequence>
<dbReference type="Pfam" id="PF08863">
    <property type="entry name" value="YolD"/>
    <property type="match status" value="1"/>
</dbReference>
<dbReference type="EMBL" id="JACXSI010000038">
    <property type="protein sequence ID" value="MBD3109585.1"/>
    <property type="molecule type" value="Genomic_DNA"/>
</dbReference>
<dbReference type="RefSeq" id="WP_190999120.1">
    <property type="nucleotide sequence ID" value="NZ_JACXSI010000038.1"/>
</dbReference>
<proteinExistence type="predicted"/>
<dbReference type="AlphaFoldDB" id="A0A927D114"/>
<accession>A0A927D114</accession>
<protein>
    <submittedName>
        <fullName evidence="1">YolD-like family protein</fullName>
    </submittedName>
</protein>
<dbReference type="PANTHER" id="PTHR40051">
    <property type="entry name" value="IG HYPOTHETICAL 15966"/>
    <property type="match status" value="1"/>
</dbReference>
<dbReference type="PANTHER" id="PTHR40051:SF1">
    <property type="entry name" value="YOLD-LIKE FAMILY PROTEIN"/>
    <property type="match status" value="1"/>
</dbReference>
<dbReference type="Proteomes" id="UP000602076">
    <property type="component" value="Unassembled WGS sequence"/>
</dbReference>
<comment type="caution">
    <text evidence="1">The sequence shown here is derived from an EMBL/GenBank/DDBJ whole genome shotgun (WGS) entry which is preliminary data.</text>
</comment>
<keyword evidence="2" id="KW-1185">Reference proteome</keyword>
<evidence type="ECO:0000313" key="1">
    <source>
        <dbReference type="EMBL" id="MBD3109585.1"/>
    </source>
</evidence>
<dbReference type="InterPro" id="IPR014962">
    <property type="entry name" value="YolD"/>
</dbReference>
<evidence type="ECO:0000313" key="2">
    <source>
        <dbReference type="Proteomes" id="UP000602076"/>
    </source>
</evidence>